<reference evidence="3" key="1">
    <citation type="submission" date="2021-05" db="EMBL/GenBank/DDBJ databases">
        <authorList>
            <person name="Alioto T."/>
            <person name="Alioto T."/>
            <person name="Gomez Garrido J."/>
        </authorList>
    </citation>
    <scope>NUCLEOTIDE SEQUENCE</scope>
</reference>
<feature type="signal peptide" evidence="2">
    <location>
        <begin position="1"/>
        <end position="21"/>
    </location>
</feature>
<feature type="compositionally biased region" description="Pro residues" evidence="1">
    <location>
        <begin position="23"/>
        <end position="49"/>
    </location>
</feature>
<organism evidence="3">
    <name type="scientific">Cacopsylla melanoneura</name>
    <dbReference type="NCBI Taxonomy" id="428564"/>
    <lineage>
        <taxon>Eukaryota</taxon>
        <taxon>Metazoa</taxon>
        <taxon>Ecdysozoa</taxon>
        <taxon>Arthropoda</taxon>
        <taxon>Hexapoda</taxon>
        <taxon>Insecta</taxon>
        <taxon>Pterygota</taxon>
        <taxon>Neoptera</taxon>
        <taxon>Paraneoptera</taxon>
        <taxon>Hemiptera</taxon>
        <taxon>Sternorrhyncha</taxon>
        <taxon>Psylloidea</taxon>
        <taxon>Psyllidae</taxon>
        <taxon>Psyllinae</taxon>
        <taxon>Cacopsylla</taxon>
    </lineage>
</organism>
<dbReference type="EMBL" id="HBUF01205276">
    <property type="protein sequence ID" value="CAG6663465.1"/>
    <property type="molecule type" value="Transcribed_RNA"/>
</dbReference>
<protein>
    <submittedName>
        <fullName evidence="3">Uncharacterized protein</fullName>
    </submittedName>
</protein>
<feature type="chain" id="PRO_5035638811" evidence="2">
    <location>
        <begin position="22"/>
        <end position="113"/>
    </location>
</feature>
<evidence type="ECO:0000313" key="3">
    <source>
        <dbReference type="EMBL" id="CAG6663462.1"/>
    </source>
</evidence>
<evidence type="ECO:0000256" key="1">
    <source>
        <dbReference type="SAM" id="MobiDB-lite"/>
    </source>
</evidence>
<keyword evidence="2" id="KW-0732">Signal</keyword>
<feature type="region of interest" description="Disordered" evidence="1">
    <location>
        <begin position="23"/>
        <end position="55"/>
    </location>
</feature>
<dbReference type="EMBL" id="HBUF01205278">
    <property type="protein sequence ID" value="CAG6663471.1"/>
    <property type="molecule type" value="Transcribed_RNA"/>
</dbReference>
<name>A0A8D8SBP0_9HEMI</name>
<proteinExistence type="predicted"/>
<dbReference type="EMBL" id="HBUF01205277">
    <property type="protein sequence ID" value="CAG6663468.1"/>
    <property type="molecule type" value="Transcribed_RNA"/>
</dbReference>
<accession>A0A8D8SBP0</accession>
<dbReference type="EMBL" id="HBUF01205275">
    <property type="protein sequence ID" value="CAG6663462.1"/>
    <property type="molecule type" value="Transcribed_RNA"/>
</dbReference>
<sequence length="113" mass="12564">MINIMNLYFFFFFFFYPPPPPPPPSPPPPPPPHPPPPPPPLPPPPPPPQVGGTSNIRKNAKWYLSLRRLRTPALEYTSKMPVSFASLGNSSLFIGPFVKNLSPSAYLSVEFLL</sequence>
<evidence type="ECO:0000256" key="2">
    <source>
        <dbReference type="SAM" id="SignalP"/>
    </source>
</evidence>
<dbReference type="AlphaFoldDB" id="A0A8D8SBP0"/>
<dbReference type="EMBL" id="HBUF01205274">
    <property type="protein sequence ID" value="CAG6663459.1"/>
    <property type="molecule type" value="Transcribed_RNA"/>
</dbReference>